<sequence>EHGRKLRKIRKLKETKTAQSEQSPGCCLELFFLGKWILMAVGLASTYSEHGPWVAWVCWGECGIVGKSGGVWWNGAGSGVWRLQVVAGKLGG</sequence>
<protein>
    <submittedName>
        <fullName evidence="1">Uncharacterized protein</fullName>
    </submittedName>
</protein>
<dbReference type="EMBL" id="BKCJ010405323">
    <property type="protein sequence ID" value="GFA32832.1"/>
    <property type="molecule type" value="Genomic_DNA"/>
</dbReference>
<gene>
    <name evidence="1" type="ORF">Tci_604804</name>
</gene>
<name>A0A699JEX7_TANCI</name>
<organism evidence="1">
    <name type="scientific">Tanacetum cinerariifolium</name>
    <name type="common">Dalmatian daisy</name>
    <name type="synonym">Chrysanthemum cinerariifolium</name>
    <dbReference type="NCBI Taxonomy" id="118510"/>
    <lineage>
        <taxon>Eukaryota</taxon>
        <taxon>Viridiplantae</taxon>
        <taxon>Streptophyta</taxon>
        <taxon>Embryophyta</taxon>
        <taxon>Tracheophyta</taxon>
        <taxon>Spermatophyta</taxon>
        <taxon>Magnoliopsida</taxon>
        <taxon>eudicotyledons</taxon>
        <taxon>Gunneridae</taxon>
        <taxon>Pentapetalae</taxon>
        <taxon>asterids</taxon>
        <taxon>campanulids</taxon>
        <taxon>Asterales</taxon>
        <taxon>Asteraceae</taxon>
        <taxon>Asteroideae</taxon>
        <taxon>Anthemideae</taxon>
        <taxon>Anthemidinae</taxon>
        <taxon>Tanacetum</taxon>
    </lineage>
</organism>
<comment type="caution">
    <text evidence="1">The sequence shown here is derived from an EMBL/GenBank/DDBJ whole genome shotgun (WGS) entry which is preliminary data.</text>
</comment>
<reference evidence="1" key="1">
    <citation type="journal article" date="2019" name="Sci. Rep.">
        <title>Draft genome of Tanacetum cinerariifolium, the natural source of mosquito coil.</title>
        <authorList>
            <person name="Yamashiro T."/>
            <person name="Shiraishi A."/>
            <person name="Satake H."/>
            <person name="Nakayama K."/>
        </authorList>
    </citation>
    <scope>NUCLEOTIDE SEQUENCE</scope>
</reference>
<dbReference type="AlphaFoldDB" id="A0A699JEX7"/>
<evidence type="ECO:0000313" key="1">
    <source>
        <dbReference type="EMBL" id="GFA32832.1"/>
    </source>
</evidence>
<proteinExistence type="predicted"/>
<accession>A0A699JEX7</accession>
<feature type="non-terminal residue" evidence="1">
    <location>
        <position position="1"/>
    </location>
</feature>